<comment type="caution">
    <text evidence="1">The sequence shown here is derived from an EMBL/GenBank/DDBJ whole genome shotgun (WGS) entry which is preliminary data.</text>
</comment>
<sequence>MKPERTEAAAIARLYGQDPHKVIGWIYHWNTGELTFLWNTGEREVHFIEPNIDRGRFCQSTPSNIKAFAKIEAAKERPILKL</sequence>
<gene>
    <name evidence="1" type="ORF">thalar_03655</name>
</gene>
<organism evidence="1 2">
    <name type="scientific">Litoreibacter arenae DSM 19593</name>
    <dbReference type="NCBI Taxonomy" id="1123360"/>
    <lineage>
        <taxon>Bacteria</taxon>
        <taxon>Pseudomonadati</taxon>
        <taxon>Pseudomonadota</taxon>
        <taxon>Alphaproteobacteria</taxon>
        <taxon>Rhodobacterales</taxon>
        <taxon>Roseobacteraceae</taxon>
        <taxon>Litoreibacter</taxon>
    </lineage>
</organism>
<evidence type="ECO:0000313" key="1">
    <source>
        <dbReference type="EMBL" id="EPX76525.1"/>
    </source>
</evidence>
<dbReference type="STRING" id="1123360.thalar_03655"/>
<dbReference type="AlphaFoldDB" id="S9REH3"/>
<accession>S9REH3</accession>
<dbReference type="RefSeq" id="WP_021102991.1">
    <property type="nucleotide sequence ID" value="NZ_KE557316.1"/>
</dbReference>
<dbReference type="EMBL" id="AONI01000017">
    <property type="protein sequence ID" value="EPX76525.1"/>
    <property type="molecule type" value="Genomic_DNA"/>
</dbReference>
<dbReference type="HOGENOM" id="CLU_2554199_0_0_5"/>
<proteinExistence type="predicted"/>
<dbReference type="Proteomes" id="UP000015351">
    <property type="component" value="Unassembled WGS sequence"/>
</dbReference>
<dbReference type="OrthoDB" id="7864649at2"/>
<name>S9REH3_9RHOB</name>
<keyword evidence="2" id="KW-1185">Reference proteome</keyword>
<evidence type="ECO:0000313" key="2">
    <source>
        <dbReference type="Proteomes" id="UP000015351"/>
    </source>
</evidence>
<reference evidence="2" key="1">
    <citation type="journal article" date="2013" name="Stand. Genomic Sci.">
        <title>Genome sequence of the Litoreibacter arenae type strain (DSM 19593(T)), a member of the Roseobacter clade isolated from sea sand.</title>
        <authorList>
            <person name="Riedel T."/>
            <person name="Fiebig A."/>
            <person name="Petersen J."/>
            <person name="Gronow S."/>
            <person name="Kyrpides N.C."/>
            <person name="Goker M."/>
            <person name="Klenk H.P."/>
        </authorList>
    </citation>
    <scope>NUCLEOTIDE SEQUENCE [LARGE SCALE GENOMIC DNA]</scope>
    <source>
        <strain evidence="2">DSM 19593</strain>
    </source>
</reference>
<protein>
    <submittedName>
        <fullName evidence="1">Uncharacterized protein</fullName>
    </submittedName>
</protein>